<evidence type="ECO:0000313" key="3">
    <source>
        <dbReference type="Proteomes" id="UP000675121"/>
    </source>
</evidence>
<protein>
    <recommendedName>
        <fullName evidence="4">Type II toxin-antitoxin system RelE/ParE family toxin</fullName>
    </recommendedName>
</protein>
<dbReference type="Pfam" id="PF05016">
    <property type="entry name" value="ParE_toxin"/>
    <property type="match status" value="1"/>
</dbReference>
<organism evidence="2 3">
    <name type="scientific">Paraburkholderia domus</name>
    <dbReference type="NCBI Taxonomy" id="2793075"/>
    <lineage>
        <taxon>Bacteria</taxon>
        <taxon>Pseudomonadati</taxon>
        <taxon>Pseudomonadota</taxon>
        <taxon>Betaproteobacteria</taxon>
        <taxon>Burkholderiales</taxon>
        <taxon>Burkholderiaceae</taxon>
        <taxon>Paraburkholderia</taxon>
    </lineage>
</organism>
<evidence type="ECO:0000256" key="1">
    <source>
        <dbReference type="ARBA" id="ARBA00022649"/>
    </source>
</evidence>
<accession>A0A9N8N747</accession>
<dbReference type="Proteomes" id="UP000675121">
    <property type="component" value="Unassembled WGS sequence"/>
</dbReference>
<gene>
    <name evidence="2" type="ORF">R70211_06862</name>
</gene>
<evidence type="ECO:0000313" key="2">
    <source>
        <dbReference type="EMBL" id="CAE6959822.1"/>
    </source>
</evidence>
<dbReference type="EMBL" id="CAJNAS010000030">
    <property type="protein sequence ID" value="CAE6959822.1"/>
    <property type="molecule type" value="Genomic_DNA"/>
</dbReference>
<name>A0A9N8N747_9BURK</name>
<proteinExistence type="predicted"/>
<evidence type="ECO:0008006" key="4">
    <source>
        <dbReference type="Google" id="ProtNLM"/>
    </source>
</evidence>
<reference evidence="2" key="1">
    <citation type="submission" date="2021-02" db="EMBL/GenBank/DDBJ databases">
        <authorList>
            <person name="Vanwijnsberghe S."/>
        </authorList>
    </citation>
    <scope>NUCLEOTIDE SEQUENCE</scope>
    <source>
        <strain evidence="2">R-70211</strain>
    </source>
</reference>
<comment type="caution">
    <text evidence="2">The sequence shown here is derived from an EMBL/GenBank/DDBJ whole genome shotgun (WGS) entry which is preliminary data.</text>
</comment>
<dbReference type="AlphaFoldDB" id="A0A9N8N747"/>
<dbReference type="InterPro" id="IPR035093">
    <property type="entry name" value="RelE/ParE_toxin_dom_sf"/>
</dbReference>
<keyword evidence="1" id="KW-1277">Toxin-antitoxin system</keyword>
<dbReference type="InterPro" id="IPR007712">
    <property type="entry name" value="RelE/ParE_toxin"/>
</dbReference>
<keyword evidence="3" id="KW-1185">Reference proteome</keyword>
<dbReference type="RefSeq" id="WP_201139461.1">
    <property type="nucleotide sequence ID" value="NZ_CAJNAS010000030.1"/>
</dbReference>
<sequence>MTYRVVFSPEARDQLDALETHIAGAGSPLTAARYIDAIVTFCENLQTFPERGVPREDLLPGLRLTHYRKRAMIAFRVTGPTVSILGVYYGGQDYAARFLDEPDDAANGEH</sequence>
<dbReference type="Gene3D" id="3.30.2310.20">
    <property type="entry name" value="RelE-like"/>
    <property type="match status" value="1"/>
</dbReference>